<protein>
    <submittedName>
        <fullName evidence="2">Chemoreceptor zinc-binding domain-containing protein</fullName>
    </submittedName>
</protein>
<evidence type="ECO:0000259" key="1">
    <source>
        <dbReference type="Pfam" id="PF13682"/>
    </source>
</evidence>
<accession>A0A1G5PR49</accession>
<reference evidence="2 3" key="1">
    <citation type="submission" date="2016-10" db="EMBL/GenBank/DDBJ databases">
        <authorList>
            <person name="de Groot N.N."/>
        </authorList>
    </citation>
    <scope>NUCLEOTIDE SEQUENCE [LARGE SCALE GENOMIC DNA]</scope>
    <source>
        <strain evidence="2 3">HLD2</strain>
    </source>
</reference>
<dbReference type="RefSeq" id="WP_092992508.1">
    <property type="nucleotide sequence ID" value="NZ_FMWD01000002.1"/>
</dbReference>
<feature type="domain" description="Chemoreceptor zinc-binding" evidence="1">
    <location>
        <begin position="20"/>
        <end position="88"/>
    </location>
</feature>
<dbReference type="Pfam" id="PF13682">
    <property type="entry name" value="CZB"/>
    <property type="match status" value="1"/>
</dbReference>
<dbReference type="InterPro" id="IPR025991">
    <property type="entry name" value="Chemoreceptor_zinc-bind_dom"/>
</dbReference>
<keyword evidence="3" id="KW-1185">Reference proteome</keyword>
<evidence type="ECO:0000313" key="2">
    <source>
        <dbReference type="EMBL" id="SCZ51878.1"/>
    </source>
</evidence>
<dbReference type="AlphaFoldDB" id="A0A1G5PR49"/>
<dbReference type="Proteomes" id="UP000199648">
    <property type="component" value="Unassembled WGS sequence"/>
</dbReference>
<sequence>MNKKSEEIDGFNFLNAIEAHVSWKIRLGDYINGTSEEVLDADIVCRDDQCPLGKWIYGQGGELFGDHPKFPTVRDTHMEFHRCAGDVIRLVDSGKIDAARDMLNKGDYAKYSHRIKSELARLSLELDLSKT</sequence>
<evidence type="ECO:0000313" key="3">
    <source>
        <dbReference type="Proteomes" id="UP000199648"/>
    </source>
</evidence>
<dbReference type="OrthoDB" id="9808588at2"/>
<dbReference type="Gene3D" id="1.20.120.30">
    <property type="entry name" value="Aspartate receptor, ligand-binding domain"/>
    <property type="match status" value="1"/>
</dbReference>
<dbReference type="EMBL" id="FMWD01000002">
    <property type="protein sequence ID" value="SCZ51878.1"/>
    <property type="molecule type" value="Genomic_DNA"/>
</dbReference>
<gene>
    <name evidence="2" type="ORF">SAMN03097708_00611</name>
</gene>
<organism evidence="2 3">
    <name type="scientific">Thiohalomonas denitrificans</name>
    <dbReference type="NCBI Taxonomy" id="415747"/>
    <lineage>
        <taxon>Bacteria</taxon>
        <taxon>Pseudomonadati</taxon>
        <taxon>Pseudomonadota</taxon>
        <taxon>Gammaproteobacteria</taxon>
        <taxon>Thiohalomonadales</taxon>
        <taxon>Thiohalomonadaceae</taxon>
        <taxon>Thiohalomonas</taxon>
    </lineage>
</organism>
<name>A0A1G5PR49_9GAMM</name>
<proteinExistence type="predicted"/>
<dbReference type="STRING" id="415747.SAMN03097708_00611"/>
<keyword evidence="2" id="KW-0675">Receptor</keyword>